<reference evidence="5 6" key="1">
    <citation type="journal article" date="2019" name="G3 (Bethesda)">
        <title>Sequencing of a Wild Apple (Malus baccata) Genome Unravels the Differences Between Cultivated and Wild Apple Species Regarding Disease Resistance and Cold Tolerance.</title>
        <authorList>
            <person name="Chen X."/>
        </authorList>
    </citation>
    <scope>NUCLEOTIDE SEQUENCE [LARGE SCALE GENOMIC DNA]</scope>
    <source>
        <strain evidence="6">cv. Shandingzi</strain>
        <tissue evidence="5">Leaves</tissue>
    </source>
</reference>
<dbReference type="STRING" id="106549.A0A540NR56"/>
<gene>
    <name evidence="5" type="ORF">C1H46_000828</name>
</gene>
<keyword evidence="3" id="KW-0325">Glycoprotein</keyword>
<name>A0A540NR56_MALBA</name>
<organism evidence="5 6">
    <name type="scientific">Malus baccata</name>
    <name type="common">Siberian crab apple</name>
    <name type="synonym">Pyrus baccata</name>
    <dbReference type="NCBI Taxonomy" id="106549"/>
    <lineage>
        <taxon>Eukaryota</taxon>
        <taxon>Viridiplantae</taxon>
        <taxon>Streptophyta</taxon>
        <taxon>Embryophyta</taxon>
        <taxon>Tracheophyta</taxon>
        <taxon>Spermatophyta</taxon>
        <taxon>Magnoliopsida</taxon>
        <taxon>eudicotyledons</taxon>
        <taxon>Gunneridae</taxon>
        <taxon>Pentapetalae</taxon>
        <taxon>rosids</taxon>
        <taxon>fabids</taxon>
        <taxon>Rosales</taxon>
        <taxon>Rosaceae</taxon>
        <taxon>Amygdaloideae</taxon>
        <taxon>Maleae</taxon>
        <taxon>Malus</taxon>
    </lineage>
</organism>
<feature type="domain" description="Bulb-type lectin" evidence="4">
    <location>
        <begin position="16"/>
        <end position="105"/>
    </location>
</feature>
<evidence type="ECO:0000256" key="2">
    <source>
        <dbReference type="ARBA" id="ARBA00023157"/>
    </source>
</evidence>
<evidence type="ECO:0000313" key="6">
    <source>
        <dbReference type="Proteomes" id="UP000315295"/>
    </source>
</evidence>
<keyword evidence="1" id="KW-0732">Signal</keyword>
<keyword evidence="6" id="KW-1185">Reference proteome</keyword>
<evidence type="ECO:0000259" key="4">
    <source>
        <dbReference type="PROSITE" id="PS50927"/>
    </source>
</evidence>
<dbReference type="InterPro" id="IPR001480">
    <property type="entry name" value="Bulb-type_lectin_dom"/>
</dbReference>
<dbReference type="PROSITE" id="PS50927">
    <property type="entry name" value="BULB_LECTIN"/>
    <property type="match status" value="1"/>
</dbReference>
<dbReference type="EMBL" id="VIEB01000010">
    <property type="protein sequence ID" value="TQE13497.1"/>
    <property type="molecule type" value="Genomic_DNA"/>
</dbReference>
<evidence type="ECO:0000313" key="5">
    <source>
        <dbReference type="EMBL" id="TQE13497.1"/>
    </source>
</evidence>
<evidence type="ECO:0000256" key="3">
    <source>
        <dbReference type="ARBA" id="ARBA00023180"/>
    </source>
</evidence>
<accession>A0A540NR56</accession>
<dbReference type="InterPro" id="IPR036426">
    <property type="entry name" value="Bulb-type_lectin_dom_sf"/>
</dbReference>
<comment type="caution">
    <text evidence="5">The sequence shown here is derived from an EMBL/GenBank/DDBJ whole genome shotgun (WGS) entry which is preliminary data.</text>
</comment>
<protein>
    <recommendedName>
        <fullName evidence="4">Bulb-type lectin domain-containing protein</fullName>
    </recommendedName>
</protein>
<evidence type="ECO:0000256" key="1">
    <source>
        <dbReference type="ARBA" id="ARBA00022729"/>
    </source>
</evidence>
<keyword evidence="2" id="KW-1015">Disulfide bond</keyword>
<sequence>MWITTFSFATAEQGTGNISLDASLYTDNNSYWLSNSGQFAIGFYNEGNKLVVGIWYAKIQQKTIIWTTNCDAPLPISNDVKLLLSGDGIRVVLLDYRVVIATSTI</sequence>
<dbReference type="AlphaFoldDB" id="A0A540NR56"/>
<proteinExistence type="predicted"/>
<dbReference type="Proteomes" id="UP000315295">
    <property type="component" value="Unassembled WGS sequence"/>
</dbReference>
<dbReference type="Gene3D" id="2.90.10.10">
    <property type="entry name" value="Bulb-type lectin domain"/>
    <property type="match status" value="1"/>
</dbReference>